<dbReference type="EMBL" id="BNCI01000002">
    <property type="protein sequence ID" value="GHF23789.1"/>
    <property type="molecule type" value="Genomic_DNA"/>
</dbReference>
<evidence type="ECO:0000313" key="4">
    <source>
        <dbReference type="Proteomes" id="UP000630923"/>
    </source>
</evidence>
<comment type="caution">
    <text evidence="3">The sequence shown here is derived from an EMBL/GenBank/DDBJ whole genome shotgun (WGS) entry which is preliminary data.</text>
</comment>
<sequence length="242" mass="26247">MRHVQWANTTLLLLVGLYASASLSLSAVAQDNSASPENDQTPPTATNTADTAAPIEVPVFRRDQYQNTPLPPVDASRLNPLSDSYIMLEDGAVLSLKEWVKWGANKGDINRPMSDAEQRLFLGKGARAALGHSQDLTTQNLINVAPSVNFKPGDEPAPALQLIEGLFRALILPGTPEGWRPETAGGSFSPTAKIGAPGTDAILFQRQLNEAMEWSAEDFRLNGTLQNMNRENSQAQKQDNNN</sequence>
<dbReference type="AlphaFoldDB" id="A0A919E7Y6"/>
<name>A0A919E7Y6_9PROT</name>
<reference evidence="3" key="1">
    <citation type="journal article" date="2014" name="Int. J. Syst. Evol. Microbiol.">
        <title>Complete genome sequence of Corynebacterium casei LMG S-19264T (=DSM 44701T), isolated from a smear-ripened cheese.</title>
        <authorList>
            <consortium name="US DOE Joint Genome Institute (JGI-PGF)"/>
            <person name="Walter F."/>
            <person name="Albersmeier A."/>
            <person name="Kalinowski J."/>
            <person name="Ruckert C."/>
        </authorList>
    </citation>
    <scope>NUCLEOTIDE SEQUENCE</scope>
    <source>
        <strain evidence="3">KCTC 42590</strain>
    </source>
</reference>
<feature type="signal peptide" evidence="2">
    <location>
        <begin position="1"/>
        <end position="29"/>
    </location>
</feature>
<dbReference type="Proteomes" id="UP000630923">
    <property type="component" value="Unassembled WGS sequence"/>
</dbReference>
<proteinExistence type="predicted"/>
<evidence type="ECO:0000313" key="3">
    <source>
        <dbReference type="EMBL" id="GHF23789.1"/>
    </source>
</evidence>
<feature type="region of interest" description="Disordered" evidence="1">
    <location>
        <begin position="31"/>
        <end position="51"/>
    </location>
</feature>
<protein>
    <submittedName>
        <fullName evidence="3">Uncharacterized protein</fullName>
    </submittedName>
</protein>
<keyword evidence="4" id="KW-1185">Reference proteome</keyword>
<dbReference type="RefSeq" id="WP_191252136.1">
    <property type="nucleotide sequence ID" value="NZ_BNCI01000002.1"/>
</dbReference>
<feature type="compositionally biased region" description="Polar residues" evidence="1">
    <location>
        <begin position="31"/>
        <end position="40"/>
    </location>
</feature>
<organism evidence="3 4">
    <name type="scientific">Kordiimonas sediminis</name>
    <dbReference type="NCBI Taxonomy" id="1735581"/>
    <lineage>
        <taxon>Bacteria</taxon>
        <taxon>Pseudomonadati</taxon>
        <taxon>Pseudomonadota</taxon>
        <taxon>Alphaproteobacteria</taxon>
        <taxon>Kordiimonadales</taxon>
        <taxon>Kordiimonadaceae</taxon>
        <taxon>Kordiimonas</taxon>
    </lineage>
</organism>
<gene>
    <name evidence="3" type="ORF">GCM10017044_17950</name>
</gene>
<evidence type="ECO:0000256" key="1">
    <source>
        <dbReference type="SAM" id="MobiDB-lite"/>
    </source>
</evidence>
<feature type="chain" id="PRO_5036712837" evidence="2">
    <location>
        <begin position="30"/>
        <end position="242"/>
    </location>
</feature>
<accession>A0A919E7Y6</accession>
<keyword evidence="2" id="KW-0732">Signal</keyword>
<feature type="compositionally biased region" description="Low complexity" evidence="1">
    <location>
        <begin position="41"/>
        <end position="51"/>
    </location>
</feature>
<evidence type="ECO:0000256" key="2">
    <source>
        <dbReference type="SAM" id="SignalP"/>
    </source>
</evidence>
<reference evidence="3" key="2">
    <citation type="submission" date="2020-09" db="EMBL/GenBank/DDBJ databases">
        <authorList>
            <person name="Sun Q."/>
            <person name="Kim S."/>
        </authorList>
    </citation>
    <scope>NUCLEOTIDE SEQUENCE</scope>
    <source>
        <strain evidence="3">KCTC 42590</strain>
    </source>
</reference>